<dbReference type="Proteomes" id="UP000295210">
    <property type="component" value="Unassembled WGS sequence"/>
</dbReference>
<keyword evidence="12" id="KW-0511">Multifunctional enzyme</keyword>
<dbReference type="PROSITE" id="PS01242">
    <property type="entry name" value="ZF_FPG_1"/>
    <property type="match status" value="1"/>
</dbReference>
<reference evidence="17 18" key="1">
    <citation type="submission" date="2019-03" db="EMBL/GenBank/DDBJ databases">
        <title>Genomic Encyclopedia of Type Strains, Phase IV (KMG-IV): sequencing the most valuable type-strain genomes for metagenomic binning, comparative biology and taxonomic classification.</title>
        <authorList>
            <person name="Goeker M."/>
        </authorList>
    </citation>
    <scope>NUCLEOTIDE SEQUENCE [LARGE SCALE GENOMIC DNA]</scope>
    <source>
        <strain evidence="17 18">DSM 103428</strain>
    </source>
</reference>
<evidence type="ECO:0000256" key="9">
    <source>
        <dbReference type="ARBA" id="ARBA00023125"/>
    </source>
</evidence>
<evidence type="ECO:0000259" key="16">
    <source>
        <dbReference type="PROSITE" id="PS51066"/>
    </source>
</evidence>
<keyword evidence="18" id="KW-1185">Reference proteome</keyword>
<proteinExistence type="inferred from homology"/>
<dbReference type="OrthoDB" id="9800855at2"/>
<dbReference type="InterPro" id="IPR015886">
    <property type="entry name" value="H2TH_FPG"/>
</dbReference>
<keyword evidence="13" id="KW-0326">Glycosidase</keyword>
<name>A0A4R1LEU9_9BACT</name>
<keyword evidence="6 15" id="KW-0863">Zinc-finger</keyword>
<evidence type="ECO:0000256" key="12">
    <source>
        <dbReference type="ARBA" id="ARBA00023268"/>
    </source>
</evidence>
<dbReference type="GO" id="GO:0003684">
    <property type="term" value="F:damaged DNA binding"/>
    <property type="evidence" value="ECO:0007669"/>
    <property type="project" value="InterPro"/>
</dbReference>
<comment type="cofactor">
    <cofactor evidence="1">
        <name>Zn(2+)</name>
        <dbReference type="ChEBI" id="CHEBI:29105"/>
    </cofactor>
</comment>
<evidence type="ECO:0000313" key="17">
    <source>
        <dbReference type="EMBL" id="TCK75373.1"/>
    </source>
</evidence>
<keyword evidence="10" id="KW-0234">DNA repair</keyword>
<gene>
    <name evidence="17" type="ORF">C7378_0356</name>
</gene>
<sequence>MPEGNEIHRFALRHATAFAGRRVQVDSPNGGFAHADLLDRRMLRGVEAYGKHLGYFFGRDLILHVHLGMYGDFREGQMPYPAAKGALRLRMWTKTDWIELRGPTDCSIFNEERWKALLQRLGPDPLREDSDPAPAFALIERRATPIGALLMDQSVLAGIGNIYRAELLFRARLHPFRPGSAVSASQRKGLWTEAKKLMRNGMVDRRIVTTRPADRSHRSRPVHDEDVHYVYRRQGRPCRVCSVKIESRQIAGRTVYWCPQCQKD</sequence>
<evidence type="ECO:0000256" key="7">
    <source>
        <dbReference type="ARBA" id="ARBA00022801"/>
    </source>
</evidence>
<dbReference type="PANTHER" id="PTHR42697">
    <property type="entry name" value="ENDONUCLEASE 8"/>
    <property type="match status" value="1"/>
</dbReference>
<keyword evidence="5" id="KW-0227">DNA damage</keyword>
<dbReference type="Gene3D" id="1.10.8.50">
    <property type="match status" value="1"/>
</dbReference>
<dbReference type="Pfam" id="PF06827">
    <property type="entry name" value="zf-FPG_IleRS"/>
    <property type="match status" value="1"/>
</dbReference>
<dbReference type="CDD" id="cd08970">
    <property type="entry name" value="AcNei1_N"/>
    <property type="match status" value="1"/>
</dbReference>
<evidence type="ECO:0000256" key="1">
    <source>
        <dbReference type="ARBA" id="ARBA00001947"/>
    </source>
</evidence>
<keyword evidence="11" id="KW-0456">Lyase</keyword>
<evidence type="ECO:0000256" key="6">
    <source>
        <dbReference type="ARBA" id="ARBA00022771"/>
    </source>
</evidence>
<dbReference type="AlphaFoldDB" id="A0A4R1LEU9"/>
<keyword evidence="17" id="KW-0255">Endonuclease</keyword>
<evidence type="ECO:0000256" key="15">
    <source>
        <dbReference type="PROSITE-ProRule" id="PRU00391"/>
    </source>
</evidence>
<comment type="caution">
    <text evidence="17">The sequence shown here is derived from an EMBL/GenBank/DDBJ whole genome shotgun (WGS) entry which is preliminary data.</text>
</comment>
<dbReference type="GO" id="GO:0006284">
    <property type="term" value="P:base-excision repair"/>
    <property type="evidence" value="ECO:0007669"/>
    <property type="project" value="InterPro"/>
</dbReference>
<dbReference type="Pfam" id="PF01149">
    <property type="entry name" value="Fapy_DNA_glyco"/>
    <property type="match status" value="1"/>
</dbReference>
<evidence type="ECO:0000256" key="14">
    <source>
        <dbReference type="ARBA" id="ARBA00044632"/>
    </source>
</evidence>
<comment type="similarity">
    <text evidence="2">Belongs to the FPG family.</text>
</comment>
<organism evidence="17 18">
    <name type="scientific">Acidipila rosea</name>
    <dbReference type="NCBI Taxonomy" id="768535"/>
    <lineage>
        <taxon>Bacteria</taxon>
        <taxon>Pseudomonadati</taxon>
        <taxon>Acidobacteriota</taxon>
        <taxon>Terriglobia</taxon>
        <taxon>Terriglobales</taxon>
        <taxon>Acidobacteriaceae</taxon>
        <taxon>Acidipila</taxon>
    </lineage>
</organism>
<evidence type="ECO:0000256" key="5">
    <source>
        <dbReference type="ARBA" id="ARBA00022763"/>
    </source>
</evidence>
<dbReference type="GO" id="GO:0000703">
    <property type="term" value="F:oxidized pyrimidine nucleobase lesion DNA N-glycosylase activity"/>
    <property type="evidence" value="ECO:0007669"/>
    <property type="project" value="TreeGrafter"/>
</dbReference>
<dbReference type="InterPro" id="IPR000214">
    <property type="entry name" value="Znf_DNA_glyclase/AP_lyase"/>
</dbReference>
<protein>
    <recommendedName>
        <fullName evidence="3">DNA-(apurinic or apyrimidinic site) lyase</fullName>
        <ecNumber evidence="3">4.2.99.18</ecNumber>
    </recommendedName>
</protein>
<dbReference type="SMART" id="SM00898">
    <property type="entry name" value="Fapy_DNA_glyco"/>
    <property type="match status" value="1"/>
</dbReference>
<keyword evidence="7" id="KW-0378">Hydrolase</keyword>
<keyword evidence="4" id="KW-0479">Metal-binding</keyword>
<dbReference type="GO" id="GO:0140078">
    <property type="term" value="F:class I DNA-(apurinic or apyrimidinic site) endonuclease activity"/>
    <property type="evidence" value="ECO:0007669"/>
    <property type="project" value="UniProtKB-EC"/>
</dbReference>
<dbReference type="GO" id="GO:0008270">
    <property type="term" value="F:zinc ion binding"/>
    <property type="evidence" value="ECO:0007669"/>
    <property type="project" value="UniProtKB-KW"/>
</dbReference>
<comment type="catalytic activity">
    <reaction evidence="14">
        <text>2'-deoxyribonucleotide-(2'-deoxyribose 5'-phosphate)-2'-deoxyribonucleotide-DNA = a 3'-end 2'-deoxyribonucleotide-(2,3-dehydro-2,3-deoxyribose 5'-phosphate)-DNA + a 5'-end 5'-phospho-2'-deoxyribonucleoside-DNA + H(+)</text>
        <dbReference type="Rhea" id="RHEA:66592"/>
        <dbReference type="Rhea" id="RHEA-COMP:13180"/>
        <dbReference type="Rhea" id="RHEA-COMP:16897"/>
        <dbReference type="Rhea" id="RHEA-COMP:17067"/>
        <dbReference type="ChEBI" id="CHEBI:15378"/>
        <dbReference type="ChEBI" id="CHEBI:136412"/>
        <dbReference type="ChEBI" id="CHEBI:157695"/>
        <dbReference type="ChEBI" id="CHEBI:167181"/>
        <dbReference type="EC" id="4.2.99.18"/>
    </reaction>
</comment>
<evidence type="ECO:0000256" key="2">
    <source>
        <dbReference type="ARBA" id="ARBA00009409"/>
    </source>
</evidence>
<evidence type="ECO:0000256" key="11">
    <source>
        <dbReference type="ARBA" id="ARBA00023239"/>
    </source>
</evidence>
<evidence type="ECO:0000256" key="10">
    <source>
        <dbReference type="ARBA" id="ARBA00023204"/>
    </source>
</evidence>
<keyword evidence="9" id="KW-0238">DNA-binding</keyword>
<evidence type="ECO:0000313" key="18">
    <source>
        <dbReference type="Proteomes" id="UP000295210"/>
    </source>
</evidence>
<keyword evidence="17" id="KW-0540">Nuclease</keyword>
<dbReference type="PROSITE" id="PS51066">
    <property type="entry name" value="ZF_FPG_2"/>
    <property type="match status" value="1"/>
</dbReference>
<dbReference type="InterPro" id="IPR015887">
    <property type="entry name" value="DNA_glyclase_Znf_dom_DNA_BS"/>
</dbReference>
<dbReference type="Pfam" id="PF06831">
    <property type="entry name" value="H2TH"/>
    <property type="match status" value="1"/>
</dbReference>
<dbReference type="InterPro" id="IPR012319">
    <property type="entry name" value="FPG_cat"/>
</dbReference>
<evidence type="ECO:0000256" key="3">
    <source>
        <dbReference type="ARBA" id="ARBA00012720"/>
    </source>
</evidence>
<dbReference type="SUPFAM" id="SSF81624">
    <property type="entry name" value="N-terminal domain of MutM-like DNA repair proteins"/>
    <property type="match status" value="1"/>
</dbReference>
<dbReference type="Gene3D" id="3.20.190.10">
    <property type="entry name" value="MutM-like, N-terminal"/>
    <property type="match status" value="1"/>
</dbReference>
<dbReference type="SUPFAM" id="SSF46946">
    <property type="entry name" value="S13-like H2TH domain"/>
    <property type="match status" value="1"/>
</dbReference>
<dbReference type="EMBL" id="SMGK01000001">
    <property type="protein sequence ID" value="TCK75373.1"/>
    <property type="molecule type" value="Genomic_DNA"/>
</dbReference>
<dbReference type="RefSeq" id="WP_131991080.1">
    <property type="nucleotide sequence ID" value="NZ_SMGK01000001.1"/>
</dbReference>
<dbReference type="InterPro" id="IPR010979">
    <property type="entry name" value="Ribosomal_uS13-like_H2TH"/>
</dbReference>
<evidence type="ECO:0000256" key="4">
    <source>
        <dbReference type="ARBA" id="ARBA00022723"/>
    </source>
</evidence>
<dbReference type="InterPro" id="IPR010663">
    <property type="entry name" value="Znf_FPG/IleRS"/>
</dbReference>
<accession>A0A4R1LEU9</accession>
<dbReference type="SUPFAM" id="SSF57716">
    <property type="entry name" value="Glucocorticoid receptor-like (DNA-binding domain)"/>
    <property type="match status" value="1"/>
</dbReference>
<feature type="domain" description="FPG-type" evidence="16">
    <location>
        <begin position="229"/>
        <end position="263"/>
    </location>
</feature>
<dbReference type="InterPro" id="IPR035937">
    <property type="entry name" value="FPG_N"/>
</dbReference>
<dbReference type="FunFam" id="1.10.8.50:FF:000003">
    <property type="entry name" value="Formamidopyrimidine-DNA glycosylase"/>
    <property type="match status" value="1"/>
</dbReference>
<evidence type="ECO:0000256" key="8">
    <source>
        <dbReference type="ARBA" id="ARBA00022833"/>
    </source>
</evidence>
<dbReference type="SMART" id="SM01232">
    <property type="entry name" value="H2TH"/>
    <property type="match status" value="1"/>
</dbReference>
<keyword evidence="8" id="KW-0862">Zinc</keyword>
<dbReference type="PANTHER" id="PTHR42697:SF3">
    <property type="entry name" value="ENDONUCLEASE 8 1"/>
    <property type="match status" value="1"/>
</dbReference>
<evidence type="ECO:0000256" key="13">
    <source>
        <dbReference type="ARBA" id="ARBA00023295"/>
    </source>
</evidence>
<dbReference type="EC" id="4.2.99.18" evidence="3"/>